<keyword evidence="4" id="KW-1185">Reference proteome</keyword>
<dbReference type="Proteomes" id="UP000738376">
    <property type="component" value="Unassembled WGS sequence"/>
</dbReference>
<dbReference type="CDD" id="cd01518">
    <property type="entry name" value="RHOD_YceA"/>
    <property type="match status" value="1"/>
</dbReference>
<dbReference type="InterPro" id="IPR036873">
    <property type="entry name" value="Rhodanese-like_dom_sf"/>
</dbReference>
<dbReference type="RefSeq" id="WP_169362201.1">
    <property type="nucleotide sequence ID" value="NZ_JAAVJL010000001.1"/>
</dbReference>
<dbReference type="InterPro" id="IPR001763">
    <property type="entry name" value="Rhodanese-like_dom"/>
</dbReference>
<organism evidence="3 4">
    <name type="scientific">Pseudanabaena yagii GIHE-NHR1</name>
    <dbReference type="NCBI Taxonomy" id="2722753"/>
    <lineage>
        <taxon>Bacteria</taxon>
        <taxon>Bacillati</taxon>
        <taxon>Cyanobacteriota</taxon>
        <taxon>Cyanophyceae</taxon>
        <taxon>Pseudanabaenales</taxon>
        <taxon>Pseudanabaenaceae</taxon>
        <taxon>Pseudanabaena</taxon>
        <taxon>Pseudanabaena yagii</taxon>
    </lineage>
</organism>
<dbReference type="EMBL" id="JAAVJL010000001">
    <property type="protein sequence ID" value="NMF57130.1"/>
    <property type="molecule type" value="Genomic_DNA"/>
</dbReference>
<accession>A0ABX1LNP3</accession>
<keyword evidence="1" id="KW-0819">tRNA processing</keyword>
<dbReference type="Pfam" id="PF00581">
    <property type="entry name" value="Rhodanese"/>
    <property type="match status" value="1"/>
</dbReference>
<proteinExistence type="inferred from homology"/>
<dbReference type="Gene3D" id="3.40.250.10">
    <property type="entry name" value="Rhodanese-like domain"/>
    <property type="match status" value="1"/>
</dbReference>
<dbReference type="PANTHER" id="PTHR43268:SF3">
    <property type="entry name" value="RHODANESE-LIKE DOMAIN-CONTAINING PROTEIN 7-RELATED"/>
    <property type="match status" value="1"/>
</dbReference>
<keyword evidence="1" id="KW-0560">Oxidoreductase</keyword>
<dbReference type="SUPFAM" id="SSF52821">
    <property type="entry name" value="Rhodanese/Cell cycle control phosphatase"/>
    <property type="match status" value="1"/>
</dbReference>
<comment type="similarity">
    <text evidence="1">Belongs to the TrhO family.</text>
</comment>
<feature type="domain" description="Rhodanese" evidence="2">
    <location>
        <begin position="151"/>
        <end position="245"/>
    </location>
</feature>
<dbReference type="PANTHER" id="PTHR43268">
    <property type="entry name" value="THIOSULFATE SULFURTRANSFERASE/RHODANESE-LIKE DOMAIN-CONTAINING PROTEIN 2"/>
    <property type="match status" value="1"/>
</dbReference>
<sequence>MSRIKQINRLQAQVIAAKEKAQDNKQANIELCVVAAFYHFTDLPDYEAMRAPLKEFCDAHQLKGTILLAKEGINSTIAGSREAIDALLAHLRSDPRLQNLEHKESYCQGIPFQRMKVRLKKEIVTLGVPDIDPRYRVGKYVDPKDWNELLADPDVIVVDTRNSYEVEFGTFKGAINPNIETFGEFPHYVQEQLSPEKHQKVAMFCTGGIRCEKASSYMLSQGFSEVYHLKGGILKYLEEVPPEESIWEGECFVFDDRVSINSI</sequence>
<dbReference type="HAMAP" id="MF_00469">
    <property type="entry name" value="TrhO"/>
    <property type="match status" value="1"/>
</dbReference>
<dbReference type="Pfam" id="PF17773">
    <property type="entry name" value="UPF0176_N"/>
    <property type="match status" value="1"/>
</dbReference>
<comment type="function">
    <text evidence="1">Catalyzes oxygen-dependent 5-hydroxyuridine (ho5U) modification at position 34 in tRNAs.</text>
</comment>
<comment type="catalytic activity">
    <reaction evidence="1">
        <text>uridine(34) in tRNA + AH2 + O2 = 5-hydroxyuridine(34) in tRNA + A + H2O</text>
        <dbReference type="Rhea" id="RHEA:64224"/>
        <dbReference type="Rhea" id="RHEA-COMP:11727"/>
        <dbReference type="Rhea" id="RHEA-COMP:13381"/>
        <dbReference type="ChEBI" id="CHEBI:13193"/>
        <dbReference type="ChEBI" id="CHEBI:15377"/>
        <dbReference type="ChEBI" id="CHEBI:15379"/>
        <dbReference type="ChEBI" id="CHEBI:17499"/>
        <dbReference type="ChEBI" id="CHEBI:65315"/>
        <dbReference type="ChEBI" id="CHEBI:136877"/>
    </reaction>
</comment>
<name>A0ABX1LNP3_9CYAN</name>
<dbReference type="EC" id="1.14.-.-" evidence="1"/>
<evidence type="ECO:0000313" key="4">
    <source>
        <dbReference type="Proteomes" id="UP000738376"/>
    </source>
</evidence>
<dbReference type="Gene3D" id="3.30.70.100">
    <property type="match status" value="1"/>
</dbReference>
<evidence type="ECO:0000313" key="3">
    <source>
        <dbReference type="EMBL" id="NMF57130.1"/>
    </source>
</evidence>
<evidence type="ECO:0000259" key="2">
    <source>
        <dbReference type="PROSITE" id="PS50206"/>
    </source>
</evidence>
<protein>
    <recommendedName>
        <fullName evidence="1">tRNA uridine(34) hydroxylase</fullName>
        <ecNumber evidence="1">1.14.-.-</ecNumber>
    </recommendedName>
    <alternativeName>
        <fullName evidence="1">tRNA hydroxylation protein O</fullName>
    </alternativeName>
</protein>
<dbReference type="NCBIfam" id="NF001136">
    <property type="entry name" value="PRK00142.1-4"/>
    <property type="match status" value="1"/>
</dbReference>
<gene>
    <name evidence="1" type="primary">trhO</name>
    <name evidence="3" type="ORF">HC246_03635</name>
</gene>
<dbReference type="PROSITE" id="PS50206">
    <property type="entry name" value="RHODANESE_3"/>
    <property type="match status" value="1"/>
</dbReference>
<comment type="caution">
    <text evidence="3">The sequence shown here is derived from an EMBL/GenBank/DDBJ whole genome shotgun (WGS) entry which is preliminary data.</text>
</comment>
<dbReference type="InterPro" id="IPR020936">
    <property type="entry name" value="TrhO"/>
</dbReference>
<evidence type="ECO:0000256" key="1">
    <source>
        <dbReference type="HAMAP-Rule" id="MF_00469"/>
    </source>
</evidence>
<dbReference type="InterPro" id="IPR040503">
    <property type="entry name" value="TRHO_N"/>
</dbReference>
<reference evidence="3 4" key="1">
    <citation type="submission" date="2020-03" db="EMBL/GenBank/DDBJ databases">
        <title>Draft Genome Sequence of 2-Methylisoborneol Producing Pseudanabaena yagii Strain GIHE-NHR1 Isolated from North Han River in South Korea.</title>
        <authorList>
            <person name="Jeong J."/>
        </authorList>
    </citation>
    <scope>NUCLEOTIDE SEQUENCE [LARGE SCALE GENOMIC DNA]</scope>
    <source>
        <strain evidence="3 4">GIHE-NHR1</strain>
    </source>
</reference>
<dbReference type="SMART" id="SM00450">
    <property type="entry name" value="RHOD"/>
    <property type="match status" value="1"/>
</dbReference>